<organism evidence="2 3">
    <name type="scientific">Macrolepiota fuliginosa MF-IS2</name>
    <dbReference type="NCBI Taxonomy" id="1400762"/>
    <lineage>
        <taxon>Eukaryota</taxon>
        <taxon>Fungi</taxon>
        <taxon>Dikarya</taxon>
        <taxon>Basidiomycota</taxon>
        <taxon>Agaricomycotina</taxon>
        <taxon>Agaricomycetes</taxon>
        <taxon>Agaricomycetidae</taxon>
        <taxon>Agaricales</taxon>
        <taxon>Agaricineae</taxon>
        <taxon>Agaricaceae</taxon>
        <taxon>Macrolepiota</taxon>
    </lineage>
</organism>
<dbReference type="GO" id="GO:0005634">
    <property type="term" value="C:nucleus"/>
    <property type="evidence" value="ECO:0007669"/>
    <property type="project" value="TreeGrafter"/>
</dbReference>
<sequence>MITITKLEKAIHLKFVVNHLEIEDVSSGCGESYSVLLVSDDFQNKSTLQRHRMINEALKEEISQMHAFSQKTYTPAQYEEYLARQKKEAE</sequence>
<evidence type="ECO:0000313" key="2">
    <source>
        <dbReference type="EMBL" id="KAF9446542.1"/>
    </source>
</evidence>
<comment type="caution">
    <text evidence="2">The sequence shown here is derived from an EMBL/GenBank/DDBJ whole genome shotgun (WGS) entry which is preliminary data.</text>
</comment>
<dbReference type="PIRSF" id="PIRSF003113">
    <property type="entry name" value="BolA"/>
    <property type="match status" value="1"/>
</dbReference>
<evidence type="ECO:0000256" key="1">
    <source>
        <dbReference type="RuleBase" id="RU003860"/>
    </source>
</evidence>
<dbReference type="InterPro" id="IPR002634">
    <property type="entry name" value="BolA"/>
</dbReference>
<dbReference type="Proteomes" id="UP000807342">
    <property type="component" value="Unassembled WGS sequence"/>
</dbReference>
<gene>
    <name evidence="2" type="ORF">P691DRAFT_803834</name>
</gene>
<proteinExistence type="inferred from homology"/>
<dbReference type="GO" id="GO:0051537">
    <property type="term" value="F:2 iron, 2 sulfur cluster binding"/>
    <property type="evidence" value="ECO:0007669"/>
    <property type="project" value="InterPro"/>
</dbReference>
<evidence type="ECO:0000313" key="3">
    <source>
        <dbReference type="Proteomes" id="UP000807342"/>
    </source>
</evidence>
<comment type="similarity">
    <text evidence="1">Belongs to the BolA/IbaG family.</text>
</comment>
<keyword evidence="3" id="KW-1185">Reference proteome</keyword>
<dbReference type="EMBL" id="MU151240">
    <property type="protein sequence ID" value="KAF9446542.1"/>
    <property type="molecule type" value="Genomic_DNA"/>
</dbReference>
<dbReference type="GO" id="GO:0051604">
    <property type="term" value="P:protein maturation"/>
    <property type="evidence" value="ECO:0007669"/>
    <property type="project" value="InterPro"/>
</dbReference>
<dbReference type="Gene3D" id="3.30.300.90">
    <property type="entry name" value="BolA-like"/>
    <property type="match status" value="1"/>
</dbReference>
<dbReference type="GO" id="GO:0006879">
    <property type="term" value="P:intracellular iron ion homeostasis"/>
    <property type="evidence" value="ECO:0007669"/>
    <property type="project" value="InterPro"/>
</dbReference>
<accession>A0A9P6C0F8</accession>
<dbReference type="PANTHER" id="PTHR12735">
    <property type="entry name" value="BOLA-LIKE PROTEIN-RELATED"/>
    <property type="match status" value="1"/>
</dbReference>
<reference evidence="2" key="1">
    <citation type="submission" date="2020-11" db="EMBL/GenBank/DDBJ databases">
        <authorList>
            <consortium name="DOE Joint Genome Institute"/>
            <person name="Ahrendt S."/>
            <person name="Riley R."/>
            <person name="Andreopoulos W."/>
            <person name="Labutti K."/>
            <person name="Pangilinan J."/>
            <person name="Ruiz-Duenas F.J."/>
            <person name="Barrasa J.M."/>
            <person name="Sanchez-Garcia M."/>
            <person name="Camarero S."/>
            <person name="Miyauchi S."/>
            <person name="Serrano A."/>
            <person name="Linde D."/>
            <person name="Babiker R."/>
            <person name="Drula E."/>
            <person name="Ayuso-Fernandez I."/>
            <person name="Pacheco R."/>
            <person name="Padilla G."/>
            <person name="Ferreira P."/>
            <person name="Barriuso J."/>
            <person name="Kellner H."/>
            <person name="Castanera R."/>
            <person name="Alfaro M."/>
            <person name="Ramirez L."/>
            <person name="Pisabarro A.G."/>
            <person name="Kuo A."/>
            <person name="Tritt A."/>
            <person name="Lipzen A."/>
            <person name="He G."/>
            <person name="Yan M."/>
            <person name="Ng V."/>
            <person name="Cullen D."/>
            <person name="Martin F."/>
            <person name="Rosso M.-N."/>
            <person name="Henrissat B."/>
            <person name="Hibbett D."/>
            <person name="Martinez A.T."/>
            <person name="Grigoriev I.V."/>
        </authorList>
    </citation>
    <scope>NUCLEOTIDE SEQUENCE</scope>
    <source>
        <strain evidence="2">MF-IS2</strain>
    </source>
</reference>
<dbReference type="InterPro" id="IPR036065">
    <property type="entry name" value="BolA-like_sf"/>
</dbReference>
<dbReference type="SUPFAM" id="SSF82657">
    <property type="entry name" value="BolA-like"/>
    <property type="match status" value="1"/>
</dbReference>
<dbReference type="GO" id="GO:0005829">
    <property type="term" value="C:cytosol"/>
    <property type="evidence" value="ECO:0007669"/>
    <property type="project" value="TreeGrafter"/>
</dbReference>
<dbReference type="Pfam" id="PF01722">
    <property type="entry name" value="BolA"/>
    <property type="match status" value="1"/>
</dbReference>
<dbReference type="PANTHER" id="PTHR12735:SF27">
    <property type="entry name" value="BOLA-LIKE PROTEIN 2"/>
    <property type="match status" value="1"/>
</dbReference>
<protein>
    <submittedName>
        <fullName evidence="2">Bola-like protein</fullName>
    </submittedName>
</protein>
<dbReference type="OrthoDB" id="4983at2759"/>
<dbReference type="InterPro" id="IPR045115">
    <property type="entry name" value="BOL2"/>
</dbReference>
<name>A0A9P6C0F8_9AGAR</name>
<dbReference type="AlphaFoldDB" id="A0A9P6C0F8"/>